<name>A0A383BH94_9ZZZZ</name>
<dbReference type="AlphaFoldDB" id="A0A383BH94"/>
<comment type="similarity">
    <text evidence="1">Belongs to the iron-containing alcohol dehydrogenase family.</text>
</comment>
<dbReference type="GO" id="GO:0004022">
    <property type="term" value="F:alcohol dehydrogenase (NAD+) activity"/>
    <property type="evidence" value="ECO:0007669"/>
    <property type="project" value="TreeGrafter"/>
</dbReference>
<reference evidence="4" key="1">
    <citation type="submission" date="2018-05" db="EMBL/GenBank/DDBJ databases">
        <authorList>
            <person name="Lanie J.A."/>
            <person name="Ng W.-L."/>
            <person name="Kazmierczak K.M."/>
            <person name="Andrzejewski T.M."/>
            <person name="Davidsen T.M."/>
            <person name="Wayne K.J."/>
            <person name="Tettelin H."/>
            <person name="Glass J.I."/>
            <person name="Rusch D."/>
            <person name="Podicherti R."/>
            <person name="Tsui H.-C.T."/>
            <person name="Winkler M.E."/>
        </authorList>
    </citation>
    <scope>NUCLEOTIDE SEQUENCE</scope>
</reference>
<organism evidence="4">
    <name type="scientific">marine metagenome</name>
    <dbReference type="NCBI Taxonomy" id="408172"/>
    <lineage>
        <taxon>unclassified sequences</taxon>
        <taxon>metagenomes</taxon>
        <taxon>ecological metagenomes</taxon>
    </lineage>
</organism>
<dbReference type="FunFam" id="3.40.50.1970:FF:000003">
    <property type="entry name" value="Alcohol dehydrogenase, iron-containing"/>
    <property type="match status" value="1"/>
</dbReference>
<dbReference type="Pfam" id="PF00465">
    <property type="entry name" value="Fe-ADH"/>
    <property type="match status" value="1"/>
</dbReference>
<proteinExistence type="inferred from homology"/>
<accession>A0A383BH94</accession>
<dbReference type="InterPro" id="IPR001670">
    <property type="entry name" value="ADH_Fe/GldA"/>
</dbReference>
<feature type="non-terminal residue" evidence="4">
    <location>
        <position position="186"/>
    </location>
</feature>
<evidence type="ECO:0000313" key="4">
    <source>
        <dbReference type="EMBL" id="SVE19264.1"/>
    </source>
</evidence>
<dbReference type="SUPFAM" id="SSF56796">
    <property type="entry name" value="Dehydroquinate synthase-like"/>
    <property type="match status" value="1"/>
</dbReference>
<sequence length="186" mass="19145">MALIHYLTRIQFDFGALEFLPQELGLLGVKRPLLVTDPGVIAAGHVQRVHLLCPGIPVFGETPSNPTEAGISKALELYRQEGCDGLIALGGGSAMDLGKAVALLTTHPGNLEDYGVLNGGSEKIGKVAPLTAIPTTSGTGSEVGRACSITLNNGEKTACVSPKLIPTCAICDPELSLTLPSAMTAA</sequence>
<dbReference type="EMBL" id="UINC01200399">
    <property type="protein sequence ID" value="SVE19264.1"/>
    <property type="molecule type" value="Genomic_DNA"/>
</dbReference>
<keyword evidence="2" id="KW-0560">Oxidoreductase</keyword>
<feature type="domain" description="Alcohol dehydrogenase iron-type/glycerol dehydrogenase GldA" evidence="3">
    <location>
        <begin position="8"/>
        <end position="173"/>
    </location>
</feature>
<gene>
    <name evidence="4" type="ORF">METZ01_LOCUS472118</name>
</gene>
<dbReference type="InterPro" id="IPR039697">
    <property type="entry name" value="Alcohol_dehydrogenase_Fe"/>
</dbReference>
<dbReference type="PANTHER" id="PTHR11496:SF102">
    <property type="entry name" value="ALCOHOL DEHYDROGENASE 4"/>
    <property type="match status" value="1"/>
</dbReference>
<dbReference type="Gene3D" id="3.40.50.1970">
    <property type="match status" value="1"/>
</dbReference>
<dbReference type="GO" id="GO:0046872">
    <property type="term" value="F:metal ion binding"/>
    <property type="evidence" value="ECO:0007669"/>
    <property type="project" value="InterPro"/>
</dbReference>
<evidence type="ECO:0000259" key="3">
    <source>
        <dbReference type="Pfam" id="PF00465"/>
    </source>
</evidence>
<protein>
    <recommendedName>
        <fullName evidence="3">Alcohol dehydrogenase iron-type/glycerol dehydrogenase GldA domain-containing protein</fullName>
    </recommendedName>
</protein>
<evidence type="ECO:0000256" key="2">
    <source>
        <dbReference type="ARBA" id="ARBA00023002"/>
    </source>
</evidence>
<evidence type="ECO:0000256" key="1">
    <source>
        <dbReference type="ARBA" id="ARBA00007358"/>
    </source>
</evidence>
<dbReference type="PANTHER" id="PTHR11496">
    <property type="entry name" value="ALCOHOL DEHYDROGENASE"/>
    <property type="match status" value="1"/>
</dbReference>